<keyword evidence="2" id="KW-1185">Reference proteome</keyword>
<accession>A0AAN9DZ24</accession>
<dbReference type="Proteomes" id="UP001372338">
    <property type="component" value="Unassembled WGS sequence"/>
</dbReference>
<protein>
    <submittedName>
        <fullName evidence="1">Uncharacterized protein</fullName>
    </submittedName>
</protein>
<sequence length="73" mass="8088">MSTIVQIVFSSQLHATFFFTPYRLPCTCLIIEYIGGKPSTPGAFRDPIEKIALLISSLLAIEPKEKRSQSTEG</sequence>
<proteinExistence type="predicted"/>
<dbReference type="AlphaFoldDB" id="A0AAN9DZ24"/>
<gene>
    <name evidence="1" type="ORF">RIF29_38132</name>
</gene>
<organism evidence="1 2">
    <name type="scientific">Crotalaria pallida</name>
    <name type="common">Smooth rattlebox</name>
    <name type="synonym">Crotalaria striata</name>
    <dbReference type="NCBI Taxonomy" id="3830"/>
    <lineage>
        <taxon>Eukaryota</taxon>
        <taxon>Viridiplantae</taxon>
        <taxon>Streptophyta</taxon>
        <taxon>Embryophyta</taxon>
        <taxon>Tracheophyta</taxon>
        <taxon>Spermatophyta</taxon>
        <taxon>Magnoliopsida</taxon>
        <taxon>eudicotyledons</taxon>
        <taxon>Gunneridae</taxon>
        <taxon>Pentapetalae</taxon>
        <taxon>rosids</taxon>
        <taxon>fabids</taxon>
        <taxon>Fabales</taxon>
        <taxon>Fabaceae</taxon>
        <taxon>Papilionoideae</taxon>
        <taxon>50 kb inversion clade</taxon>
        <taxon>genistoids sensu lato</taxon>
        <taxon>core genistoids</taxon>
        <taxon>Crotalarieae</taxon>
        <taxon>Crotalaria</taxon>
    </lineage>
</organism>
<evidence type="ECO:0000313" key="1">
    <source>
        <dbReference type="EMBL" id="KAK7243339.1"/>
    </source>
</evidence>
<evidence type="ECO:0000313" key="2">
    <source>
        <dbReference type="Proteomes" id="UP001372338"/>
    </source>
</evidence>
<dbReference type="EMBL" id="JAYWIO010000008">
    <property type="protein sequence ID" value="KAK7243339.1"/>
    <property type="molecule type" value="Genomic_DNA"/>
</dbReference>
<reference evidence="1 2" key="1">
    <citation type="submission" date="2024-01" db="EMBL/GenBank/DDBJ databases">
        <title>The genomes of 5 underutilized Papilionoideae crops provide insights into root nodulation and disease resistanc.</title>
        <authorList>
            <person name="Yuan L."/>
        </authorList>
    </citation>
    <scope>NUCLEOTIDE SEQUENCE [LARGE SCALE GENOMIC DNA]</scope>
    <source>
        <strain evidence="1">ZHUSHIDOU_FW_LH</strain>
        <tissue evidence="1">Leaf</tissue>
    </source>
</reference>
<comment type="caution">
    <text evidence="1">The sequence shown here is derived from an EMBL/GenBank/DDBJ whole genome shotgun (WGS) entry which is preliminary data.</text>
</comment>
<name>A0AAN9DZ24_CROPI</name>